<comment type="caution">
    <text evidence="1">The sequence shown here is derived from an EMBL/GenBank/DDBJ whole genome shotgun (WGS) entry which is preliminary data.</text>
</comment>
<name>A0A0N8DQ46_9CRUS</name>
<evidence type="ECO:0000313" key="2">
    <source>
        <dbReference type="Proteomes" id="UP000076858"/>
    </source>
</evidence>
<reference evidence="1 2" key="1">
    <citation type="submission" date="2016-03" db="EMBL/GenBank/DDBJ databases">
        <title>EvidentialGene: Evidence-directed Construction of Genes on Genomes.</title>
        <authorList>
            <person name="Gilbert D.G."/>
            <person name="Choi J.-H."/>
            <person name="Mockaitis K."/>
            <person name="Colbourne J."/>
            <person name="Pfrender M."/>
        </authorList>
    </citation>
    <scope>NUCLEOTIDE SEQUENCE [LARGE SCALE GENOMIC DNA]</scope>
    <source>
        <strain evidence="1 2">Xinb3</strain>
        <tissue evidence="1">Complete organism</tissue>
    </source>
</reference>
<evidence type="ECO:0000313" key="1">
    <source>
        <dbReference type="EMBL" id="KZS16789.1"/>
    </source>
</evidence>
<protein>
    <submittedName>
        <fullName evidence="1">Uncharacterized protein</fullName>
    </submittedName>
</protein>
<keyword evidence="2" id="KW-1185">Reference proteome</keyword>
<accession>A0A0N8DQ46</accession>
<sequence>MSTIIRNRMIGSILLMALVAGLTTVQGWKVQLVPKTTSVKYVVPVVTSLTTVPSTCYVTVDVTGDCRRRRSAQEKPTITSMDDMDIDDILPTLPRLDASASVESVKPSIDGSRMEENIESKRGWTFTARPLDGFSKVNRWISDNRPAFGLTYVDFETVTLTRTTYSTVTDGQKTFVVSGCLPAGFLYTTC</sequence>
<proteinExistence type="predicted"/>
<dbReference type="Proteomes" id="UP000076858">
    <property type="component" value="Unassembled WGS sequence"/>
</dbReference>
<organism evidence="1 2">
    <name type="scientific">Daphnia magna</name>
    <dbReference type="NCBI Taxonomy" id="35525"/>
    <lineage>
        <taxon>Eukaryota</taxon>
        <taxon>Metazoa</taxon>
        <taxon>Ecdysozoa</taxon>
        <taxon>Arthropoda</taxon>
        <taxon>Crustacea</taxon>
        <taxon>Branchiopoda</taxon>
        <taxon>Diplostraca</taxon>
        <taxon>Cladocera</taxon>
        <taxon>Anomopoda</taxon>
        <taxon>Daphniidae</taxon>
        <taxon>Daphnia</taxon>
    </lineage>
</organism>
<dbReference type="AlphaFoldDB" id="A0A0N8DQ46"/>
<dbReference type="EMBL" id="LRGB01000687">
    <property type="protein sequence ID" value="KZS16789.1"/>
    <property type="molecule type" value="Genomic_DNA"/>
</dbReference>
<gene>
    <name evidence="1" type="ORF">APZ42_017420</name>
</gene>